<proteinExistence type="predicted"/>
<protein>
    <submittedName>
        <fullName evidence="1">Uncharacterized protein</fullName>
    </submittedName>
</protein>
<reference evidence="1 2" key="1">
    <citation type="journal article" date="2019" name="PLoS ONE">
        <title>Comparative genome analysis indicates high evolutionary potential of pathogenicity genes in Colletotrichum tanaceti.</title>
        <authorList>
            <person name="Lelwala R.V."/>
            <person name="Korhonen P.K."/>
            <person name="Young N.D."/>
            <person name="Scott J.B."/>
            <person name="Ades P.A."/>
            <person name="Gasser R.B."/>
            <person name="Taylor P.W.J."/>
        </authorList>
    </citation>
    <scope>NUCLEOTIDE SEQUENCE [LARGE SCALE GENOMIC DNA]</scope>
    <source>
        <strain evidence="1">BRIP57314</strain>
    </source>
</reference>
<dbReference type="AlphaFoldDB" id="A0A4U6X0N0"/>
<dbReference type="Proteomes" id="UP000310108">
    <property type="component" value="Unassembled WGS sequence"/>
</dbReference>
<evidence type="ECO:0000313" key="1">
    <source>
        <dbReference type="EMBL" id="TKW48289.1"/>
    </source>
</evidence>
<comment type="caution">
    <text evidence="1">The sequence shown here is derived from an EMBL/GenBank/DDBJ whole genome shotgun (WGS) entry which is preliminary data.</text>
</comment>
<dbReference type="EMBL" id="PJEX01001240">
    <property type="protein sequence ID" value="TKW48289.1"/>
    <property type="molecule type" value="Genomic_DNA"/>
</dbReference>
<accession>A0A4U6X0N0</accession>
<dbReference type="STRING" id="1306861.A0A4U6X0N0"/>
<evidence type="ECO:0000313" key="2">
    <source>
        <dbReference type="Proteomes" id="UP000310108"/>
    </source>
</evidence>
<keyword evidence="2" id="KW-1185">Reference proteome</keyword>
<gene>
    <name evidence="1" type="ORF">CTA1_4945</name>
</gene>
<sequence length="134" mass="14771">MAITPSKPIFCATHPRACSTAFERSRARLGATTHEPYNIPAVNEAAADIYIAQVFMTRRDKLACVHEPFGDAFYYGPERVGERFEDDAEGREKSGFSKTTYADVLKQIEEAGKDVCVSPARSTPILHSITCPSL</sequence>
<dbReference type="OrthoDB" id="2405944at2759"/>
<organism evidence="1 2">
    <name type="scientific">Colletotrichum tanaceti</name>
    <dbReference type="NCBI Taxonomy" id="1306861"/>
    <lineage>
        <taxon>Eukaryota</taxon>
        <taxon>Fungi</taxon>
        <taxon>Dikarya</taxon>
        <taxon>Ascomycota</taxon>
        <taxon>Pezizomycotina</taxon>
        <taxon>Sordariomycetes</taxon>
        <taxon>Hypocreomycetidae</taxon>
        <taxon>Glomerellales</taxon>
        <taxon>Glomerellaceae</taxon>
        <taxon>Colletotrichum</taxon>
        <taxon>Colletotrichum destructivum species complex</taxon>
    </lineage>
</organism>
<name>A0A4U6X0N0_9PEZI</name>